<evidence type="ECO:0000256" key="2">
    <source>
        <dbReference type="ARBA" id="ARBA00022448"/>
    </source>
</evidence>
<dbReference type="EMBL" id="PDLN01000019">
    <property type="protein sequence ID" value="RDW60296.1"/>
    <property type="molecule type" value="Genomic_DNA"/>
</dbReference>
<feature type="transmembrane region" description="Helical" evidence="6">
    <location>
        <begin position="194"/>
        <end position="214"/>
    </location>
</feature>
<reference evidence="7 8" key="1">
    <citation type="journal article" date="2018" name="IMA Fungus">
        <title>IMA Genome-F 9: Draft genome sequence of Annulohypoxylon stygium, Aspergillus mulundensis, Berkeleyomyces basicola (syn. Thielaviopsis basicola), Ceratocystis smalleyi, two Cercospora beticola strains, Coleophoma cylindrospora, Fusarium fracticaudum, Phialophora cf. hyalina, and Morchella septimelata.</title>
        <authorList>
            <person name="Wingfield B.D."/>
            <person name="Bills G.F."/>
            <person name="Dong Y."/>
            <person name="Huang W."/>
            <person name="Nel W.J."/>
            <person name="Swalarsk-Parry B.S."/>
            <person name="Vaghefi N."/>
            <person name="Wilken P.M."/>
            <person name="An Z."/>
            <person name="de Beer Z.W."/>
            <person name="De Vos L."/>
            <person name="Chen L."/>
            <person name="Duong T.A."/>
            <person name="Gao Y."/>
            <person name="Hammerbacher A."/>
            <person name="Kikkert J.R."/>
            <person name="Li Y."/>
            <person name="Li H."/>
            <person name="Li K."/>
            <person name="Li Q."/>
            <person name="Liu X."/>
            <person name="Ma X."/>
            <person name="Naidoo K."/>
            <person name="Pethybridge S.J."/>
            <person name="Sun J."/>
            <person name="Steenkamp E.T."/>
            <person name="van der Nest M.A."/>
            <person name="van Wyk S."/>
            <person name="Wingfield M.J."/>
            <person name="Xiong C."/>
            <person name="Yue Q."/>
            <person name="Zhang X."/>
        </authorList>
    </citation>
    <scope>NUCLEOTIDE SEQUENCE [LARGE SCALE GENOMIC DNA]</scope>
    <source>
        <strain evidence="7 8">BP5796</strain>
    </source>
</reference>
<organism evidence="7 8">
    <name type="scientific">Coleophoma crateriformis</name>
    <dbReference type="NCBI Taxonomy" id="565419"/>
    <lineage>
        <taxon>Eukaryota</taxon>
        <taxon>Fungi</taxon>
        <taxon>Dikarya</taxon>
        <taxon>Ascomycota</taxon>
        <taxon>Pezizomycotina</taxon>
        <taxon>Leotiomycetes</taxon>
        <taxon>Helotiales</taxon>
        <taxon>Dermateaceae</taxon>
        <taxon>Coleophoma</taxon>
    </lineage>
</organism>
<keyword evidence="3 6" id="KW-0812">Transmembrane</keyword>
<dbReference type="Pfam" id="PF07690">
    <property type="entry name" value="MFS_1"/>
    <property type="match status" value="1"/>
</dbReference>
<comment type="subcellular location">
    <subcellularLocation>
        <location evidence="1">Membrane</location>
        <topology evidence="1">Multi-pass membrane protein</topology>
    </subcellularLocation>
</comment>
<dbReference type="SUPFAM" id="SSF103473">
    <property type="entry name" value="MFS general substrate transporter"/>
    <property type="match status" value="1"/>
</dbReference>
<gene>
    <name evidence="7" type="ORF">BP5796_11902</name>
</gene>
<keyword evidence="5 6" id="KW-0472">Membrane</keyword>
<dbReference type="PANTHER" id="PTHR43791">
    <property type="entry name" value="PERMEASE-RELATED"/>
    <property type="match status" value="1"/>
</dbReference>
<evidence type="ECO:0000256" key="1">
    <source>
        <dbReference type="ARBA" id="ARBA00004141"/>
    </source>
</evidence>
<sequence length="525" mass="58919">MANISPTEKDIEMDVEPGVKLEPQLGSIVSIKQDNEIQENIDETLAVGNEYDTASYRKLLWKIDLWLLPLMWLCYGTQQADKTAVSIQAVFGMRQDTGLVGQQFSWLTTIFYISYLVSEGPANALMQRFKLGRVLGICMLIWGVIVLCIAFAKNFAGLMVLRALQGVAECTISPTFLLITGAWYKSHEHAMRSIIWGTSNAGMAILTGLINYGIGLRAEKQPGGLAPWKGVSIFLGVLTMVLGVMVFFVLGTPDEVRWLTPREKKAALARVMDNQTGTDHVKRPWRWEQVTTTFKDPQTYFFFFVTVANALPNGGTTTFGNLVYSSFGFSSLDTLLKGTIPQRAVSIVWFLTVGYITLKKPNTRFFFMMISLIPAFAGMLTLALLPKDGHLWLRWGMYLMTVTGDLPGLLIWTMLPSNVAGRTKKSITATVLFVAYCTGNAVGAQVFQAKDAPRYIPGLTVCAIMFGVEFVLMGLWRTYYMWQNKRRERFIAQLGATAEEHVRQGYLNAEADMTDFENIYFKYKY</sequence>
<dbReference type="AlphaFoldDB" id="A0A3D8QEM0"/>
<dbReference type="InterPro" id="IPR011701">
    <property type="entry name" value="MFS"/>
</dbReference>
<evidence type="ECO:0000256" key="3">
    <source>
        <dbReference type="ARBA" id="ARBA00022692"/>
    </source>
</evidence>
<dbReference type="Gene3D" id="1.20.1250.20">
    <property type="entry name" value="MFS general substrate transporter like domains"/>
    <property type="match status" value="1"/>
</dbReference>
<accession>A0A3D8QEM0</accession>
<name>A0A3D8QEM0_9HELO</name>
<evidence type="ECO:0000256" key="5">
    <source>
        <dbReference type="ARBA" id="ARBA00023136"/>
    </source>
</evidence>
<dbReference type="PANTHER" id="PTHR43791:SF7">
    <property type="entry name" value="MAJOR FACILITATOR SUPERFAMILY (MFS) PROFILE DOMAIN-CONTAINING PROTEIN"/>
    <property type="match status" value="1"/>
</dbReference>
<feature type="transmembrane region" description="Helical" evidence="6">
    <location>
        <begin position="226"/>
        <end position="250"/>
    </location>
</feature>
<keyword evidence="8" id="KW-1185">Reference proteome</keyword>
<evidence type="ECO:0000256" key="4">
    <source>
        <dbReference type="ARBA" id="ARBA00022989"/>
    </source>
</evidence>
<protein>
    <recommendedName>
        <fullName evidence="9">Major facilitator superfamily (MFS) profile domain-containing protein</fullName>
    </recommendedName>
</protein>
<keyword evidence="4 6" id="KW-1133">Transmembrane helix</keyword>
<dbReference type="InterPro" id="IPR036259">
    <property type="entry name" value="MFS_trans_sf"/>
</dbReference>
<evidence type="ECO:0000256" key="6">
    <source>
        <dbReference type="SAM" id="Phobius"/>
    </source>
</evidence>
<evidence type="ECO:0008006" key="9">
    <source>
        <dbReference type="Google" id="ProtNLM"/>
    </source>
</evidence>
<feature type="transmembrane region" description="Helical" evidence="6">
    <location>
        <begin position="397"/>
        <end position="415"/>
    </location>
</feature>
<proteinExistence type="predicted"/>
<dbReference type="GO" id="GO:0016020">
    <property type="term" value="C:membrane"/>
    <property type="evidence" value="ECO:0007669"/>
    <property type="project" value="UniProtKB-SubCell"/>
</dbReference>
<keyword evidence="2" id="KW-0813">Transport</keyword>
<evidence type="ECO:0000313" key="8">
    <source>
        <dbReference type="Proteomes" id="UP000256328"/>
    </source>
</evidence>
<dbReference type="Proteomes" id="UP000256328">
    <property type="component" value="Unassembled WGS sequence"/>
</dbReference>
<feature type="transmembrane region" description="Helical" evidence="6">
    <location>
        <begin position="365"/>
        <end position="385"/>
    </location>
</feature>
<feature type="transmembrane region" description="Helical" evidence="6">
    <location>
        <begin position="134"/>
        <end position="152"/>
    </location>
</feature>
<dbReference type="OrthoDB" id="6730379at2759"/>
<evidence type="ECO:0000313" key="7">
    <source>
        <dbReference type="EMBL" id="RDW60296.1"/>
    </source>
</evidence>
<dbReference type="GO" id="GO:0022857">
    <property type="term" value="F:transmembrane transporter activity"/>
    <property type="evidence" value="ECO:0007669"/>
    <property type="project" value="InterPro"/>
</dbReference>
<feature type="transmembrane region" description="Helical" evidence="6">
    <location>
        <begin position="455"/>
        <end position="476"/>
    </location>
</feature>
<feature type="transmembrane region" description="Helical" evidence="6">
    <location>
        <begin position="427"/>
        <end position="449"/>
    </location>
</feature>
<comment type="caution">
    <text evidence="7">The sequence shown here is derived from an EMBL/GenBank/DDBJ whole genome shotgun (WGS) entry which is preliminary data.</text>
</comment>
<feature type="transmembrane region" description="Helical" evidence="6">
    <location>
        <begin position="340"/>
        <end position="358"/>
    </location>
</feature>